<reference evidence="1" key="1">
    <citation type="submission" date="2019-12" db="EMBL/GenBank/DDBJ databases">
        <title>An insight into the sialome of adult female Ixodes ricinus ticks feeding for 6 days.</title>
        <authorList>
            <person name="Perner J."/>
            <person name="Ribeiro J.M.C."/>
        </authorList>
    </citation>
    <scope>NUCLEOTIDE SEQUENCE</scope>
    <source>
        <strain evidence="1">Semi-engorged</strain>
        <tissue evidence="1">Salivary glands</tissue>
    </source>
</reference>
<dbReference type="AlphaFoldDB" id="A0A6B0V1I7"/>
<dbReference type="EMBL" id="GIFC01013603">
    <property type="protein sequence ID" value="MXU95686.1"/>
    <property type="molecule type" value="Transcribed_RNA"/>
</dbReference>
<sequence length="192" mass="20132">MSVPPSSLGGFQDTSQLSLVILSILISSGARGTSRTVTVILAVSVPLTLVAVRTRVPLSPRSALRTASLVLYGSCEMFQRLTSSMLLPSRVHFLFGGGSPRTGTSSSKFLPALTLMSCMALRSILGAMFLGRATCTPVDSLGDPGPPLLTARTRNSYGHPSTRSPTLAFVSSPGTSRTGVQSGLYLSFFSMT</sequence>
<evidence type="ECO:0000313" key="1">
    <source>
        <dbReference type="EMBL" id="MXU95686.1"/>
    </source>
</evidence>
<name>A0A6B0V1I7_IXORI</name>
<proteinExistence type="predicted"/>
<organism evidence="1">
    <name type="scientific">Ixodes ricinus</name>
    <name type="common">Common tick</name>
    <name type="synonym">Acarus ricinus</name>
    <dbReference type="NCBI Taxonomy" id="34613"/>
    <lineage>
        <taxon>Eukaryota</taxon>
        <taxon>Metazoa</taxon>
        <taxon>Ecdysozoa</taxon>
        <taxon>Arthropoda</taxon>
        <taxon>Chelicerata</taxon>
        <taxon>Arachnida</taxon>
        <taxon>Acari</taxon>
        <taxon>Parasitiformes</taxon>
        <taxon>Ixodida</taxon>
        <taxon>Ixodoidea</taxon>
        <taxon>Ixodidae</taxon>
        <taxon>Ixodinae</taxon>
        <taxon>Ixodes</taxon>
    </lineage>
</organism>
<accession>A0A6B0V1I7</accession>
<protein>
    <submittedName>
        <fullName evidence="1">Uncharacterized protein</fullName>
    </submittedName>
</protein>